<evidence type="ECO:0000313" key="11">
    <source>
        <dbReference type="EMBL" id="UOF92861.1"/>
    </source>
</evidence>
<dbReference type="EC" id="2.7.7.7" evidence="1"/>
<dbReference type="InterPro" id="IPR005790">
    <property type="entry name" value="DNA_polIII_delta"/>
</dbReference>
<keyword evidence="5" id="KW-0235">DNA replication</keyword>
<evidence type="ECO:0000256" key="2">
    <source>
        <dbReference type="ARBA" id="ARBA00017703"/>
    </source>
</evidence>
<dbReference type="InterPro" id="IPR048466">
    <property type="entry name" value="DNA_pol3_delta-like_C"/>
</dbReference>
<organism evidence="11 12">
    <name type="scientific">Fodinisporobacter ferrooxydans</name>
    <dbReference type="NCBI Taxonomy" id="2901836"/>
    <lineage>
        <taxon>Bacteria</taxon>
        <taxon>Bacillati</taxon>
        <taxon>Bacillota</taxon>
        <taxon>Bacilli</taxon>
        <taxon>Bacillales</taxon>
        <taxon>Alicyclobacillaceae</taxon>
        <taxon>Fodinisporobacter</taxon>
    </lineage>
</organism>
<dbReference type="Pfam" id="PF21694">
    <property type="entry name" value="DNA_pol3_delta_C"/>
    <property type="match status" value="1"/>
</dbReference>
<dbReference type="PANTHER" id="PTHR34388">
    <property type="entry name" value="DNA POLYMERASE III SUBUNIT DELTA"/>
    <property type="match status" value="1"/>
</dbReference>
<protein>
    <recommendedName>
        <fullName evidence="2">DNA polymerase III subunit delta</fullName>
        <ecNumber evidence="1">2.7.7.7</ecNumber>
    </recommendedName>
</protein>
<evidence type="ECO:0000256" key="5">
    <source>
        <dbReference type="ARBA" id="ARBA00022705"/>
    </source>
</evidence>
<gene>
    <name evidence="11" type="primary">holA</name>
    <name evidence="11" type="ORF">LSG31_13275</name>
</gene>
<dbReference type="Proteomes" id="UP000830167">
    <property type="component" value="Chromosome"/>
</dbReference>
<evidence type="ECO:0000259" key="9">
    <source>
        <dbReference type="Pfam" id="PF06144"/>
    </source>
</evidence>
<keyword evidence="12" id="KW-1185">Reference proteome</keyword>
<feature type="domain" description="DNA polymerase III delta N-terminal" evidence="9">
    <location>
        <begin position="21"/>
        <end position="146"/>
    </location>
</feature>
<dbReference type="RefSeq" id="WP_347439511.1">
    <property type="nucleotide sequence ID" value="NZ_CP089291.1"/>
</dbReference>
<evidence type="ECO:0000259" key="10">
    <source>
        <dbReference type="Pfam" id="PF21694"/>
    </source>
</evidence>
<dbReference type="Gene3D" id="1.10.8.60">
    <property type="match status" value="1"/>
</dbReference>
<dbReference type="InterPro" id="IPR027417">
    <property type="entry name" value="P-loop_NTPase"/>
</dbReference>
<dbReference type="PANTHER" id="PTHR34388:SF1">
    <property type="entry name" value="DNA POLYMERASE III SUBUNIT DELTA"/>
    <property type="match status" value="1"/>
</dbReference>
<evidence type="ECO:0000256" key="3">
    <source>
        <dbReference type="ARBA" id="ARBA00022679"/>
    </source>
</evidence>
<keyword evidence="4 11" id="KW-0548">Nucleotidyltransferase</keyword>
<evidence type="ECO:0000256" key="8">
    <source>
        <dbReference type="ARBA" id="ARBA00049244"/>
    </source>
</evidence>
<feature type="domain" description="DNA polymerase III delta subunit-like C-terminal" evidence="10">
    <location>
        <begin position="218"/>
        <end position="336"/>
    </location>
</feature>
<dbReference type="Gene3D" id="1.20.272.10">
    <property type="match status" value="1"/>
</dbReference>
<dbReference type="SUPFAM" id="SSF48019">
    <property type="entry name" value="post-AAA+ oligomerization domain-like"/>
    <property type="match status" value="1"/>
</dbReference>
<dbReference type="NCBIfam" id="TIGR01128">
    <property type="entry name" value="holA"/>
    <property type="match status" value="1"/>
</dbReference>
<evidence type="ECO:0000256" key="1">
    <source>
        <dbReference type="ARBA" id="ARBA00012417"/>
    </source>
</evidence>
<dbReference type="SUPFAM" id="SSF52540">
    <property type="entry name" value="P-loop containing nucleoside triphosphate hydrolases"/>
    <property type="match status" value="1"/>
</dbReference>
<evidence type="ECO:0000256" key="6">
    <source>
        <dbReference type="ARBA" id="ARBA00022932"/>
    </source>
</evidence>
<dbReference type="Pfam" id="PF06144">
    <property type="entry name" value="DNA_pol3_delta"/>
    <property type="match status" value="1"/>
</dbReference>
<keyword evidence="6" id="KW-0239">DNA-directed DNA polymerase</keyword>
<name>A0ABY4CQT2_9BACL</name>
<comment type="catalytic activity">
    <reaction evidence="8">
        <text>DNA(n) + a 2'-deoxyribonucleoside 5'-triphosphate = DNA(n+1) + diphosphate</text>
        <dbReference type="Rhea" id="RHEA:22508"/>
        <dbReference type="Rhea" id="RHEA-COMP:17339"/>
        <dbReference type="Rhea" id="RHEA-COMP:17340"/>
        <dbReference type="ChEBI" id="CHEBI:33019"/>
        <dbReference type="ChEBI" id="CHEBI:61560"/>
        <dbReference type="ChEBI" id="CHEBI:173112"/>
        <dbReference type="EC" id="2.7.7.7"/>
    </reaction>
</comment>
<evidence type="ECO:0000256" key="4">
    <source>
        <dbReference type="ARBA" id="ARBA00022695"/>
    </source>
</evidence>
<sequence>MHFHDLWKTIQQKNKEIAPIYLLYGTETGFMHKVISAIQKRLFGEETTELLASKFDYEDTAIQSILLEAETLPFFGERRLIVVDRFSAVTAQKQSTLDHHLDELLRYLDNPSPYTVLVLLAHTEKLDERKKISKKFLANAIVCSCQPMKMDECKEWVMEYCRQEHVNISKETTETLVQYAGTDITALEHELEKMILYAADTKTIAESDLLNLVSKSAEQNIFTFIDHLVRLRLEKAWEALHDLLLRKEAPIYLLFMIARQYRLILQTMLQSERGYSQQQIASQLGVHPYGVKIAYEQGKTYRKKQLECVLSQLAEIDYRIKTGKEQDRMALERFILLLPQLLHRDAR</sequence>
<reference evidence="11" key="1">
    <citation type="submission" date="2021-12" db="EMBL/GenBank/DDBJ databases">
        <title>Alicyclobacillaceae gen. nov., sp. nov., isolated from chalcocite enrichment system.</title>
        <authorList>
            <person name="Jiang Z."/>
        </authorList>
    </citation>
    <scope>NUCLEOTIDE SEQUENCE</scope>
    <source>
        <strain evidence="11">MYW30-H2</strain>
    </source>
</reference>
<accession>A0ABY4CQT2</accession>
<keyword evidence="3 11" id="KW-0808">Transferase</keyword>
<evidence type="ECO:0000256" key="7">
    <source>
        <dbReference type="ARBA" id="ARBA00034754"/>
    </source>
</evidence>
<evidence type="ECO:0000313" key="12">
    <source>
        <dbReference type="Proteomes" id="UP000830167"/>
    </source>
</evidence>
<dbReference type="GO" id="GO:0003887">
    <property type="term" value="F:DNA-directed DNA polymerase activity"/>
    <property type="evidence" value="ECO:0007669"/>
    <property type="project" value="UniProtKB-EC"/>
</dbReference>
<proteinExistence type="inferred from homology"/>
<comment type="similarity">
    <text evidence="7">Belongs to the DNA polymerase HolA subunit family.</text>
</comment>
<dbReference type="EMBL" id="CP089291">
    <property type="protein sequence ID" value="UOF92861.1"/>
    <property type="molecule type" value="Genomic_DNA"/>
</dbReference>
<dbReference type="InterPro" id="IPR008921">
    <property type="entry name" value="DNA_pol3_clamp-load_cplx_C"/>
</dbReference>
<dbReference type="Gene3D" id="3.40.50.300">
    <property type="entry name" value="P-loop containing nucleotide triphosphate hydrolases"/>
    <property type="match status" value="1"/>
</dbReference>
<dbReference type="InterPro" id="IPR010372">
    <property type="entry name" value="DNA_pol3_delta_N"/>
</dbReference>